<proteinExistence type="predicted"/>
<evidence type="ECO:0000256" key="1">
    <source>
        <dbReference type="SAM" id="MobiDB-lite"/>
    </source>
</evidence>
<dbReference type="Pfam" id="PF13289">
    <property type="entry name" value="SIR2_2"/>
    <property type="match status" value="1"/>
</dbReference>
<feature type="region of interest" description="Disordered" evidence="1">
    <location>
        <begin position="104"/>
        <end position="153"/>
    </location>
</feature>
<accession>A0A0D6B196</accession>
<reference evidence="2 3" key="1">
    <citation type="submission" date="2015-02" db="EMBL/GenBank/DDBJ databases">
        <title>Genome sequene of Rhodovulum sulfidophilum DSM 2351.</title>
        <authorList>
            <person name="Nagao N."/>
        </authorList>
    </citation>
    <scope>NUCLEOTIDE SEQUENCE [LARGE SCALE GENOMIC DNA]</scope>
    <source>
        <strain evidence="2 3">DSM 2351</strain>
    </source>
</reference>
<sequence>MIAYRGNVPLSDEIELTAHLATLLRMENIGVLLGAGASVGCGGKTMAQLWEDFKSSSQSEYLWLCRNNFVAAPVPPVMPQAAAVPPVMPQAAAVPPGMPQAAPVPPGMPQAAPVPPGMPQAAPVPPGMPQAAPVPPGMPQAAPVPPGMPQAAPVPPGMPQAVPAPPGMPQAAPVPPGMPQAAPVPPGAIQSVPPNVESLLDTLAIALAEWKRAGSIERVEGEKARAAIYRALVRASFLDESWWNTPEGVAHNEDRLAAHRLLLQRLTSARQPGQSSPWLFTTNYDLAIEWAADSIDMNVINGFLGLHSRRFTPQSFDLGFRNVQAKGEAQFGSYNVYLAKLHGSLTWKEVSGQYYEIQATEAQGEIQSFVKGATDKLAFTVLPSAAKYIQTVGFVLGELFRRYSEFLSRPQSALLVSGYGFGDEHINRLLLSALLNPTFQLVVYLPEFSGLEDVSKLPTAAQKLLSLQSPRVTFVGGGGDAYFGSFVKHLPEPSIYNEDLRQLQERLKALDAATNPSEGGSL</sequence>
<dbReference type="InterPro" id="IPR049977">
    <property type="entry name" value="SIR2-like_antiphage-assoc"/>
</dbReference>
<dbReference type="PATRIC" id="fig|35806.4.peg.1664"/>
<dbReference type="AlphaFoldDB" id="A0A0D6B196"/>
<name>A0A0D6B196_RHOSU</name>
<dbReference type="KEGG" id="rsu:NHU_01609"/>
<gene>
    <name evidence="2" type="ORF">NHU_01609</name>
</gene>
<dbReference type="NCBIfam" id="NF042942">
    <property type="entry name" value="SIR2_antiphage"/>
    <property type="match status" value="1"/>
</dbReference>
<dbReference type="EMBL" id="AP014800">
    <property type="protein sequence ID" value="BAQ68766.1"/>
    <property type="molecule type" value="Genomic_DNA"/>
</dbReference>
<evidence type="ECO:0000313" key="2">
    <source>
        <dbReference type="EMBL" id="BAQ68766.1"/>
    </source>
</evidence>
<dbReference type="Proteomes" id="UP000064912">
    <property type="component" value="Chromosome"/>
</dbReference>
<organism evidence="2 3">
    <name type="scientific">Rhodovulum sulfidophilum</name>
    <name type="common">Rhodobacter sulfidophilus</name>
    <dbReference type="NCBI Taxonomy" id="35806"/>
    <lineage>
        <taxon>Bacteria</taxon>
        <taxon>Pseudomonadati</taxon>
        <taxon>Pseudomonadota</taxon>
        <taxon>Alphaproteobacteria</taxon>
        <taxon>Rhodobacterales</taxon>
        <taxon>Paracoccaceae</taxon>
        <taxon>Rhodovulum</taxon>
    </lineage>
</organism>
<protein>
    <submittedName>
        <fullName evidence="2">Uncharacterized protein</fullName>
    </submittedName>
</protein>
<evidence type="ECO:0000313" key="3">
    <source>
        <dbReference type="Proteomes" id="UP000064912"/>
    </source>
</evidence>